<dbReference type="SUPFAM" id="SSF56672">
    <property type="entry name" value="DNA/RNA polymerases"/>
    <property type="match status" value="1"/>
</dbReference>
<evidence type="ECO:0000313" key="1">
    <source>
        <dbReference type="EMBL" id="KAG8230913.1"/>
    </source>
</evidence>
<gene>
    <name evidence="1" type="ORF">J437_LFUL002945</name>
</gene>
<dbReference type="AlphaFoldDB" id="A0A8K0P3F2"/>
<accession>A0A8K0P3F2</accession>
<reference evidence="1" key="2">
    <citation type="submission" date="2017-10" db="EMBL/GenBank/DDBJ databases">
        <title>Ladona fulva Genome sequencing and assembly.</title>
        <authorList>
            <person name="Murali S."/>
            <person name="Richards S."/>
            <person name="Bandaranaike D."/>
            <person name="Bellair M."/>
            <person name="Blankenburg K."/>
            <person name="Chao H."/>
            <person name="Dinh H."/>
            <person name="Doddapaneni H."/>
            <person name="Dugan-Rocha S."/>
            <person name="Elkadiri S."/>
            <person name="Gnanaolivu R."/>
            <person name="Hernandez B."/>
            <person name="Skinner E."/>
            <person name="Javaid M."/>
            <person name="Lee S."/>
            <person name="Li M."/>
            <person name="Ming W."/>
            <person name="Munidasa M."/>
            <person name="Muniz J."/>
            <person name="Nguyen L."/>
            <person name="Hughes D."/>
            <person name="Osuji N."/>
            <person name="Pu L.-L."/>
            <person name="Puazo M."/>
            <person name="Qu C."/>
            <person name="Quiroz J."/>
            <person name="Raj R."/>
            <person name="Weissenberger G."/>
            <person name="Xin Y."/>
            <person name="Zou X."/>
            <person name="Han Y."/>
            <person name="Worley K."/>
            <person name="Muzny D."/>
            <person name="Gibbs R."/>
        </authorList>
    </citation>
    <scope>NUCLEOTIDE SEQUENCE</scope>
    <source>
        <strain evidence="1">Sampled in the wild</strain>
    </source>
</reference>
<name>A0A8K0P3F2_LADFU</name>
<protein>
    <submittedName>
        <fullName evidence="1">Uncharacterized protein</fullName>
    </submittedName>
</protein>
<comment type="caution">
    <text evidence="1">The sequence shown here is derived from an EMBL/GenBank/DDBJ whole genome shotgun (WGS) entry which is preliminary data.</text>
</comment>
<keyword evidence="2" id="KW-1185">Reference proteome</keyword>
<dbReference type="EMBL" id="KZ308518">
    <property type="protein sequence ID" value="KAG8230913.1"/>
    <property type="molecule type" value="Genomic_DNA"/>
</dbReference>
<evidence type="ECO:0000313" key="2">
    <source>
        <dbReference type="Proteomes" id="UP000792457"/>
    </source>
</evidence>
<dbReference type="InterPro" id="IPR043502">
    <property type="entry name" value="DNA/RNA_pol_sf"/>
</dbReference>
<organism evidence="1 2">
    <name type="scientific">Ladona fulva</name>
    <name type="common">Scarce chaser dragonfly</name>
    <name type="synonym">Libellula fulva</name>
    <dbReference type="NCBI Taxonomy" id="123851"/>
    <lineage>
        <taxon>Eukaryota</taxon>
        <taxon>Metazoa</taxon>
        <taxon>Ecdysozoa</taxon>
        <taxon>Arthropoda</taxon>
        <taxon>Hexapoda</taxon>
        <taxon>Insecta</taxon>
        <taxon>Pterygota</taxon>
        <taxon>Palaeoptera</taxon>
        <taxon>Odonata</taxon>
        <taxon>Epiprocta</taxon>
        <taxon>Anisoptera</taxon>
        <taxon>Libelluloidea</taxon>
        <taxon>Libellulidae</taxon>
        <taxon>Ladona</taxon>
    </lineage>
</organism>
<dbReference type="GO" id="GO:0071897">
    <property type="term" value="P:DNA biosynthetic process"/>
    <property type="evidence" value="ECO:0007669"/>
    <property type="project" value="UniProtKB-ARBA"/>
</dbReference>
<dbReference type="Proteomes" id="UP000792457">
    <property type="component" value="Unassembled WGS sequence"/>
</dbReference>
<dbReference type="OrthoDB" id="8059659at2759"/>
<sequence length="66" mass="7765">MTSNRPVISIPKSDGSQRLVVDYRKLNKRIFELIFIKSLWRINVRNNWLFSLLLVNNNLKASHLAL</sequence>
<dbReference type="Gene3D" id="3.10.10.10">
    <property type="entry name" value="HIV Type 1 Reverse Transcriptase, subunit A, domain 1"/>
    <property type="match status" value="1"/>
</dbReference>
<reference evidence="1" key="1">
    <citation type="submission" date="2013-04" db="EMBL/GenBank/DDBJ databases">
        <authorList>
            <person name="Qu J."/>
            <person name="Murali S.C."/>
            <person name="Bandaranaike D."/>
            <person name="Bellair M."/>
            <person name="Blankenburg K."/>
            <person name="Chao H."/>
            <person name="Dinh H."/>
            <person name="Doddapaneni H."/>
            <person name="Downs B."/>
            <person name="Dugan-Rocha S."/>
            <person name="Elkadiri S."/>
            <person name="Gnanaolivu R.D."/>
            <person name="Hernandez B."/>
            <person name="Javaid M."/>
            <person name="Jayaseelan J.C."/>
            <person name="Lee S."/>
            <person name="Li M."/>
            <person name="Ming W."/>
            <person name="Munidasa M."/>
            <person name="Muniz J."/>
            <person name="Nguyen L."/>
            <person name="Ongeri F."/>
            <person name="Osuji N."/>
            <person name="Pu L.-L."/>
            <person name="Puazo M."/>
            <person name="Qu C."/>
            <person name="Quiroz J."/>
            <person name="Raj R."/>
            <person name="Weissenberger G."/>
            <person name="Xin Y."/>
            <person name="Zou X."/>
            <person name="Han Y."/>
            <person name="Richards S."/>
            <person name="Worley K."/>
            <person name="Muzny D."/>
            <person name="Gibbs R."/>
        </authorList>
    </citation>
    <scope>NUCLEOTIDE SEQUENCE</scope>
    <source>
        <strain evidence="1">Sampled in the wild</strain>
    </source>
</reference>
<proteinExistence type="predicted"/>